<accession>M7THI0</accession>
<dbReference type="OrthoDB" id="626167at2759"/>
<reference evidence="2" key="1">
    <citation type="journal article" date="2013" name="Genome Announc.">
        <title>Draft genome sequence of Botrytis cinerea BcDW1, inoculum for noble rot of grape berries.</title>
        <authorList>
            <person name="Blanco-Ulate B."/>
            <person name="Allen G."/>
            <person name="Powell A.L."/>
            <person name="Cantu D."/>
        </authorList>
    </citation>
    <scope>NUCLEOTIDE SEQUENCE [LARGE SCALE GENOMIC DNA]</scope>
    <source>
        <strain evidence="2">BcDW1</strain>
    </source>
</reference>
<dbReference type="HOGENOM" id="CLU_628485_0_0_1"/>
<protein>
    <submittedName>
        <fullName evidence="1">Putative and nb-arc domain-containing protein</fullName>
    </submittedName>
</protein>
<dbReference type="EMBL" id="KB708022">
    <property type="protein sequence ID" value="EMR82981.1"/>
    <property type="molecule type" value="Genomic_DNA"/>
</dbReference>
<dbReference type="PANTHER" id="PTHR35205:SF1">
    <property type="entry name" value="ZU5 DOMAIN-CONTAINING PROTEIN"/>
    <property type="match status" value="1"/>
</dbReference>
<evidence type="ECO:0000313" key="1">
    <source>
        <dbReference type="EMBL" id="EMR82981.1"/>
    </source>
</evidence>
<organism evidence="1 2">
    <name type="scientific">Botryotinia fuckeliana (strain BcDW1)</name>
    <name type="common">Noble rot fungus</name>
    <name type="synonym">Botrytis cinerea</name>
    <dbReference type="NCBI Taxonomy" id="1290391"/>
    <lineage>
        <taxon>Eukaryota</taxon>
        <taxon>Fungi</taxon>
        <taxon>Dikarya</taxon>
        <taxon>Ascomycota</taxon>
        <taxon>Pezizomycotina</taxon>
        <taxon>Leotiomycetes</taxon>
        <taxon>Helotiales</taxon>
        <taxon>Sclerotiniaceae</taxon>
        <taxon>Botrytis</taxon>
    </lineage>
</organism>
<evidence type="ECO:0000313" key="2">
    <source>
        <dbReference type="Proteomes" id="UP000012045"/>
    </source>
</evidence>
<name>M7THI0_BOTF1</name>
<dbReference type="AlphaFoldDB" id="M7THI0"/>
<dbReference type="Proteomes" id="UP000012045">
    <property type="component" value="Unassembled WGS sequence"/>
</dbReference>
<sequence length="436" mass="49219">MWKETPLNFVHACAAPRFFQGIFVEEDGIDEEFVDAGLGCNNSIQQLIAEGKSEFDPTGPVACISSIGAGITKALGFTRLKSLVEKVALMSLVNVLMGMAISTEKEAAEMEKKYKDIPGVYHRLKIGRDVGDIGLEEWKELGQVNSHTKAYLRKDGISRQIDGMVTALAQETRPKIRGVLEQHSLHYTTVGKQCRKAWIYGTAKTSVEQSFSRTADSIIGKSLKKVNIASFPTLARDRIETWKEPWLLVFDNFDDLTDYYITKYLPQTDFGLVIITDRRSAANDLGYPILIDLLEEEAINLLFHRTNKGRAYANIEDARKICCHLSCLVLAVNQAGAYIKSTGINLGLFIEHFNEQQENVMAWSPPPLKRYKRLDPAFPDQEIALTISTTWELSYNRISGSKEIVEAERHFILIGAFFDSNRIKENIFQQFFERTS</sequence>
<dbReference type="PANTHER" id="PTHR35205">
    <property type="entry name" value="NB-ARC AND TPR DOMAIN PROTEIN"/>
    <property type="match status" value="1"/>
</dbReference>
<dbReference type="STRING" id="1290391.M7THI0"/>
<proteinExistence type="predicted"/>
<gene>
    <name evidence="1" type="ORF">BcDW1_8415</name>
</gene>